<organism evidence="1 2">
    <name type="scientific">Aquabacterium lacunae</name>
    <dbReference type="NCBI Taxonomy" id="2528630"/>
    <lineage>
        <taxon>Bacteria</taxon>
        <taxon>Pseudomonadati</taxon>
        <taxon>Pseudomonadota</taxon>
        <taxon>Betaproteobacteria</taxon>
        <taxon>Burkholderiales</taxon>
        <taxon>Aquabacterium</taxon>
    </lineage>
</organism>
<sequence>MRPRCWPCWKSRFSASSKGPAMTHITRCWVAGVLLVALQVQAQGQAVPVKPGLWMTGTRQAIDGKATPASMGPLGMLSDAEAREVRQALKPLGLPDGFEPSLECQSDTSIDFQSRLLDMAKDMCSSPTVKVEGTRTTFQTQCRAPQPPGSRQSMHSMDIMKIEGLVDAISPMHTRIEQKIVNTNPKRKQTTEVKSVARWLGDDCSQAPKGLRAELFNQLVR</sequence>
<proteinExistence type="predicted"/>
<dbReference type="OrthoDB" id="9154320at2"/>
<reference evidence="1 2" key="1">
    <citation type="submission" date="2019-02" db="EMBL/GenBank/DDBJ databases">
        <title>Aquabacterium sp. strain KMB7.</title>
        <authorList>
            <person name="Chen W.-M."/>
        </authorList>
    </citation>
    <scope>NUCLEOTIDE SEQUENCE [LARGE SCALE GENOMIC DNA]</scope>
    <source>
        <strain evidence="1 2">KMB7</strain>
    </source>
</reference>
<evidence type="ECO:0000313" key="1">
    <source>
        <dbReference type="EMBL" id="TBO30062.1"/>
    </source>
</evidence>
<keyword evidence="2" id="KW-1185">Reference proteome</keyword>
<dbReference type="EMBL" id="SIXI01000004">
    <property type="protein sequence ID" value="TBO30062.1"/>
    <property type="molecule type" value="Genomic_DNA"/>
</dbReference>
<dbReference type="Pfam" id="PF12276">
    <property type="entry name" value="DUF3617"/>
    <property type="match status" value="1"/>
</dbReference>
<comment type="caution">
    <text evidence="1">The sequence shown here is derived from an EMBL/GenBank/DDBJ whole genome shotgun (WGS) entry which is preliminary data.</text>
</comment>
<name>A0A4Q9GXJ6_9BURK</name>
<dbReference type="InterPro" id="IPR022061">
    <property type="entry name" value="DUF3617"/>
</dbReference>
<dbReference type="Proteomes" id="UP000292120">
    <property type="component" value="Unassembled WGS sequence"/>
</dbReference>
<evidence type="ECO:0000313" key="2">
    <source>
        <dbReference type="Proteomes" id="UP000292120"/>
    </source>
</evidence>
<accession>A0A4Q9GXJ6</accession>
<protein>
    <submittedName>
        <fullName evidence="1">DUF3617 family protein</fullName>
    </submittedName>
</protein>
<dbReference type="AlphaFoldDB" id="A0A4Q9GXJ6"/>
<gene>
    <name evidence="1" type="ORF">EYS42_10130</name>
</gene>